<gene>
    <name evidence="5" type="ORF">L798_09422</name>
</gene>
<evidence type="ECO:0000256" key="2">
    <source>
        <dbReference type="ARBA" id="ARBA00022694"/>
    </source>
</evidence>
<dbReference type="InterPro" id="IPR020095">
    <property type="entry name" value="PsdUridine_synth_TruA_C"/>
</dbReference>
<dbReference type="STRING" id="136037.A0A067R7W5"/>
<dbReference type="InterPro" id="IPR041707">
    <property type="entry name" value="Pus3-like"/>
</dbReference>
<dbReference type="GO" id="GO:1990481">
    <property type="term" value="P:mRNA pseudouridine synthesis"/>
    <property type="evidence" value="ECO:0007669"/>
    <property type="project" value="TreeGrafter"/>
</dbReference>
<dbReference type="GO" id="GO:0005634">
    <property type="term" value="C:nucleus"/>
    <property type="evidence" value="ECO:0007669"/>
    <property type="project" value="TreeGrafter"/>
</dbReference>
<evidence type="ECO:0000313" key="5">
    <source>
        <dbReference type="EMBL" id="KDR15609.1"/>
    </source>
</evidence>
<dbReference type="GO" id="GO:0005737">
    <property type="term" value="C:cytoplasm"/>
    <property type="evidence" value="ECO:0007669"/>
    <property type="project" value="TreeGrafter"/>
</dbReference>
<dbReference type="OrthoDB" id="25767at2759"/>
<dbReference type="SUPFAM" id="SSF55120">
    <property type="entry name" value="Pseudouridine synthase"/>
    <property type="match status" value="1"/>
</dbReference>
<dbReference type="PANTHER" id="PTHR11142">
    <property type="entry name" value="PSEUDOURIDYLATE SYNTHASE"/>
    <property type="match status" value="1"/>
</dbReference>
<dbReference type="AlphaFoldDB" id="A0A067R7W5"/>
<dbReference type="eggNOG" id="KOG2554">
    <property type="taxonomic scope" value="Eukaryota"/>
</dbReference>
<dbReference type="InterPro" id="IPR020094">
    <property type="entry name" value="TruA/RsuA/RluB/E/F_N"/>
</dbReference>
<protein>
    <submittedName>
        <fullName evidence="5">tRNA pseudouridine synthase 3</fullName>
    </submittedName>
</protein>
<dbReference type="Pfam" id="PF01416">
    <property type="entry name" value="PseudoU_synth_1"/>
    <property type="match status" value="1"/>
</dbReference>
<dbReference type="GO" id="GO:0003723">
    <property type="term" value="F:RNA binding"/>
    <property type="evidence" value="ECO:0007669"/>
    <property type="project" value="InterPro"/>
</dbReference>
<dbReference type="InParanoid" id="A0A067R7W5"/>
<dbReference type="GO" id="GO:0009982">
    <property type="term" value="F:pseudouridine synthase activity"/>
    <property type="evidence" value="ECO:0007669"/>
    <property type="project" value="InterPro"/>
</dbReference>
<name>A0A067R7W5_ZOONE</name>
<evidence type="ECO:0000256" key="3">
    <source>
        <dbReference type="ARBA" id="ARBA00023235"/>
    </source>
</evidence>
<dbReference type="NCBIfam" id="TIGR00071">
    <property type="entry name" value="hisT_truA"/>
    <property type="match status" value="1"/>
</dbReference>
<dbReference type="GO" id="GO:0031119">
    <property type="term" value="P:tRNA pseudouridine synthesis"/>
    <property type="evidence" value="ECO:0007669"/>
    <property type="project" value="TreeGrafter"/>
</dbReference>
<reference evidence="5 6" key="1">
    <citation type="journal article" date="2014" name="Nat. Commun.">
        <title>Molecular traces of alternative social organization in a termite genome.</title>
        <authorList>
            <person name="Terrapon N."/>
            <person name="Li C."/>
            <person name="Robertson H.M."/>
            <person name="Ji L."/>
            <person name="Meng X."/>
            <person name="Booth W."/>
            <person name="Chen Z."/>
            <person name="Childers C.P."/>
            <person name="Glastad K.M."/>
            <person name="Gokhale K."/>
            <person name="Gowin J."/>
            <person name="Gronenberg W."/>
            <person name="Hermansen R.A."/>
            <person name="Hu H."/>
            <person name="Hunt B.G."/>
            <person name="Huylmans A.K."/>
            <person name="Khalil S.M."/>
            <person name="Mitchell R.D."/>
            <person name="Munoz-Torres M.C."/>
            <person name="Mustard J.A."/>
            <person name="Pan H."/>
            <person name="Reese J.T."/>
            <person name="Scharf M.E."/>
            <person name="Sun F."/>
            <person name="Vogel H."/>
            <person name="Xiao J."/>
            <person name="Yang W."/>
            <person name="Yang Z."/>
            <person name="Yang Z."/>
            <person name="Zhou J."/>
            <person name="Zhu J."/>
            <person name="Brent C.S."/>
            <person name="Elsik C.G."/>
            <person name="Goodisman M.A."/>
            <person name="Liberles D.A."/>
            <person name="Roe R.M."/>
            <person name="Vargo E.L."/>
            <person name="Vilcinskas A."/>
            <person name="Wang J."/>
            <person name="Bornberg-Bauer E."/>
            <person name="Korb J."/>
            <person name="Zhang G."/>
            <person name="Liebig J."/>
        </authorList>
    </citation>
    <scope>NUCLEOTIDE SEQUENCE [LARGE SCALE GENOMIC DNA]</scope>
    <source>
        <tissue evidence="5">Whole organism</tissue>
    </source>
</reference>
<dbReference type="OMA" id="DCKFPEM"/>
<accession>A0A067R7W5</accession>
<evidence type="ECO:0000256" key="1">
    <source>
        <dbReference type="ARBA" id="ARBA00009375"/>
    </source>
</evidence>
<dbReference type="CDD" id="cd02569">
    <property type="entry name" value="PseudoU_synth_ScPus3"/>
    <property type="match status" value="1"/>
</dbReference>
<dbReference type="InterPro" id="IPR020097">
    <property type="entry name" value="PsdUridine_synth_TruA_a/b_dom"/>
</dbReference>
<keyword evidence="3" id="KW-0413">Isomerase</keyword>
<evidence type="ECO:0000259" key="4">
    <source>
        <dbReference type="Pfam" id="PF01416"/>
    </source>
</evidence>
<dbReference type="InterPro" id="IPR020103">
    <property type="entry name" value="PsdUridine_synth_cat_dom_sf"/>
</dbReference>
<comment type="similarity">
    <text evidence="1">Belongs to the tRNA pseudouridine synthase TruA family.</text>
</comment>
<dbReference type="PANTHER" id="PTHR11142:SF5">
    <property type="entry name" value="TRNA PSEUDOURIDINE(38_39) SYNTHASE"/>
    <property type="match status" value="1"/>
</dbReference>
<dbReference type="Proteomes" id="UP000027135">
    <property type="component" value="Unassembled WGS sequence"/>
</dbReference>
<feature type="domain" description="Pseudouridine synthase I TruA alpha/beta" evidence="4">
    <location>
        <begin position="223"/>
        <end position="343"/>
    </location>
</feature>
<dbReference type="InterPro" id="IPR001406">
    <property type="entry name" value="PsdUridine_synth_TruA"/>
</dbReference>
<keyword evidence="6" id="KW-1185">Reference proteome</keyword>
<evidence type="ECO:0000313" key="6">
    <source>
        <dbReference type="Proteomes" id="UP000027135"/>
    </source>
</evidence>
<sequence length="451" mass="51720">MEDIGNTGNVSLKRSKKRKISLEELETLSREELINHILRLDIHNNQLKNIINKSVPKECAGTHLSVKKNRKFDFSKCSKRHVLLKLLYLGWEYQGYTTQEDTTNTIEYHLFSALERCCLVESRQTSNYGRCGRTDKGVSSFCQVVSLDIRSKLTQEQLAACGNAVEGELDYPKLLNRVLPTDIRVFSWCPVPPNLSARFDCKQRTYKYFFPRGNLNIEAMDTAVQYMVGCHDFRNLCKMDVANGVVKYERRIISAKVKIIVTDSFRNGADTTSAYDMCELTLVGQAYLWHQVRCIMGILLLIGQGKEKVEVMKQLLDIESHPRKPQYCLASHVPLNLFHCEFDCSDWVINKEALIGVICRLQQEWTMYTVKSTMIRSMLLECQGMLSDGGAIREQSSSLLHGIEAKVHQPLFQRPTCRSLENRVEHFVKKRRLEVTFSDEGSSQEHKGNSN</sequence>
<dbReference type="FunFam" id="3.30.70.580:FF:000007">
    <property type="entry name" value="tRNA pseudouridine synthase"/>
    <property type="match status" value="1"/>
</dbReference>
<keyword evidence="2" id="KW-0819">tRNA processing</keyword>
<dbReference type="FunCoup" id="A0A067R7W5">
    <property type="interactions" value="1900"/>
</dbReference>
<proteinExistence type="inferred from homology"/>
<dbReference type="Gene3D" id="3.30.70.580">
    <property type="entry name" value="Pseudouridine synthase I, catalytic domain, N-terminal subdomain"/>
    <property type="match status" value="1"/>
</dbReference>
<dbReference type="Gene3D" id="3.30.70.660">
    <property type="entry name" value="Pseudouridine synthase I, catalytic domain, C-terminal subdomain"/>
    <property type="match status" value="1"/>
</dbReference>
<dbReference type="EMBL" id="KK852819">
    <property type="protein sequence ID" value="KDR15609.1"/>
    <property type="molecule type" value="Genomic_DNA"/>
</dbReference>
<organism evidence="5 6">
    <name type="scientific">Zootermopsis nevadensis</name>
    <name type="common">Dampwood termite</name>
    <dbReference type="NCBI Taxonomy" id="136037"/>
    <lineage>
        <taxon>Eukaryota</taxon>
        <taxon>Metazoa</taxon>
        <taxon>Ecdysozoa</taxon>
        <taxon>Arthropoda</taxon>
        <taxon>Hexapoda</taxon>
        <taxon>Insecta</taxon>
        <taxon>Pterygota</taxon>
        <taxon>Neoptera</taxon>
        <taxon>Polyneoptera</taxon>
        <taxon>Dictyoptera</taxon>
        <taxon>Blattodea</taxon>
        <taxon>Blattoidea</taxon>
        <taxon>Termitoidae</taxon>
        <taxon>Termopsidae</taxon>
        <taxon>Zootermopsis</taxon>
    </lineage>
</organism>